<organism evidence="1">
    <name type="scientific">marine sediment metagenome</name>
    <dbReference type="NCBI Taxonomy" id="412755"/>
    <lineage>
        <taxon>unclassified sequences</taxon>
        <taxon>metagenomes</taxon>
        <taxon>ecological metagenomes</taxon>
    </lineage>
</organism>
<reference evidence="1" key="1">
    <citation type="journal article" date="2015" name="Nature">
        <title>Complex archaea that bridge the gap between prokaryotes and eukaryotes.</title>
        <authorList>
            <person name="Spang A."/>
            <person name="Saw J.H."/>
            <person name="Jorgensen S.L."/>
            <person name="Zaremba-Niedzwiedzka K."/>
            <person name="Martijn J."/>
            <person name="Lind A.E."/>
            <person name="van Eijk R."/>
            <person name="Schleper C."/>
            <person name="Guy L."/>
            <person name="Ettema T.J."/>
        </authorList>
    </citation>
    <scope>NUCLEOTIDE SEQUENCE</scope>
</reference>
<proteinExistence type="predicted"/>
<gene>
    <name evidence="1" type="ORF">LCGC14_2689960</name>
</gene>
<name>A0A0F9A6B4_9ZZZZ</name>
<protein>
    <submittedName>
        <fullName evidence="1">Uncharacterized protein</fullName>
    </submittedName>
</protein>
<dbReference type="AlphaFoldDB" id="A0A0F9A6B4"/>
<evidence type="ECO:0000313" key="1">
    <source>
        <dbReference type="EMBL" id="KKK93730.1"/>
    </source>
</evidence>
<dbReference type="EMBL" id="LAZR01047651">
    <property type="protein sequence ID" value="KKK93730.1"/>
    <property type="molecule type" value="Genomic_DNA"/>
</dbReference>
<sequence>MIDSRNSGKAAERRVAKDMKGQRMGIMGMDDVRVPPKDGLGISFEVKIRKKLPTSIKKWFRQAELNIHKKNIPVLVMKEKKTKWGEAFIMLKYEHFLKYMVYFYKEKEEK</sequence>
<accession>A0A0F9A6B4</accession>
<comment type="caution">
    <text evidence="1">The sequence shown here is derived from an EMBL/GenBank/DDBJ whole genome shotgun (WGS) entry which is preliminary data.</text>
</comment>